<comment type="caution">
    <text evidence="1">The sequence shown here is derived from an EMBL/GenBank/DDBJ whole genome shotgun (WGS) entry which is preliminary data.</text>
</comment>
<dbReference type="EMBL" id="JAQIZT010000013">
    <property type="protein sequence ID" value="KAJ6975167.1"/>
    <property type="molecule type" value="Genomic_DNA"/>
</dbReference>
<dbReference type="Proteomes" id="UP001164929">
    <property type="component" value="Chromosome 13"/>
</dbReference>
<evidence type="ECO:0000313" key="2">
    <source>
        <dbReference type="Proteomes" id="UP001164929"/>
    </source>
</evidence>
<reference evidence="1" key="1">
    <citation type="journal article" date="2023" name="Mol. Ecol. Resour.">
        <title>Chromosome-level genome assembly of a triploid poplar Populus alba 'Berolinensis'.</title>
        <authorList>
            <person name="Chen S."/>
            <person name="Yu Y."/>
            <person name="Wang X."/>
            <person name="Wang S."/>
            <person name="Zhang T."/>
            <person name="Zhou Y."/>
            <person name="He R."/>
            <person name="Meng N."/>
            <person name="Wang Y."/>
            <person name="Liu W."/>
            <person name="Liu Z."/>
            <person name="Liu J."/>
            <person name="Guo Q."/>
            <person name="Huang H."/>
            <person name="Sederoff R.R."/>
            <person name="Wang G."/>
            <person name="Qu G."/>
            <person name="Chen S."/>
        </authorList>
    </citation>
    <scope>NUCLEOTIDE SEQUENCE</scope>
    <source>
        <strain evidence="1">SC-2020</strain>
    </source>
</reference>
<keyword evidence="2" id="KW-1185">Reference proteome</keyword>
<accession>A0AAD6M0G1</accession>
<dbReference type="AlphaFoldDB" id="A0AAD6M0G1"/>
<protein>
    <submittedName>
        <fullName evidence="1">Uncharacterized protein</fullName>
    </submittedName>
</protein>
<evidence type="ECO:0000313" key="1">
    <source>
        <dbReference type="EMBL" id="KAJ6975167.1"/>
    </source>
</evidence>
<organism evidence="1 2">
    <name type="scientific">Populus alba x Populus x berolinensis</name>
    <dbReference type="NCBI Taxonomy" id="444605"/>
    <lineage>
        <taxon>Eukaryota</taxon>
        <taxon>Viridiplantae</taxon>
        <taxon>Streptophyta</taxon>
        <taxon>Embryophyta</taxon>
        <taxon>Tracheophyta</taxon>
        <taxon>Spermatophyta</taxon>
        <taxon>Magnoliopsida</taxon>
        <taxon>eudicotyledons</taxon>
        <taxon>Gunneridae</taxon>
        <taxon>Pentapetalae</taxon>
        <taxon>rosids</taxon>
        <taxon>fabids</taxon>
        <taxon>Malpighiales</taxon>
        <taxon>Salicaceae</taxon>
        <taxon>Saliceae</taxon>
        <taxon>Populus</taxon>
    </lineage>
</organism>
<gene>
    <name evidence="1" type="ORF">NC653_031117</name>
</gene>
<name>A0AAD6M0G1_9ROSI</name>
<sequence length="35" mass="4149">MFHLYAWVHHCCLLFKSKLKNVSIESRKNDSGDLK</sequence>
<proteinExistence type="predicted"/>